<keyword evidence="1" id="KW-1133">Transmembrane helix</keyword>
<name>A0A382WPG0_9ZZZZ</name>
<gene>
    <name evidence="2" type="ORF">METZ01_LOCUS413566</name>
</gene>
<dbReference type="AlphaFoldDB" id="A0A382WPG0"/>
<proteinExistence type="predicted"/>
<accession>A0A382WPG0</accession>
<evidence type="ECO:0000313" key="2">
    <source>
        <dbReference type="EMBL" id="SVD60712.1"/>
    </source>
</evidence>
<feature type="transmembrane region" description="Helical" evidence="1">
    <location>
        <begin position="72"/>
        <end position="95"/>
    </location>
</feature>
<organism evidence="2">
    <name type="scientific">marine metagenome</name>
    <dbReference type="NCBI Taxonomy" id="408172"/>
    <lineage>
        <taxon>unclassified sequences</taxon>
        <taxon>metagenomes</taxon>
        <taxon>ecological metagenomes</taxon>
    </lineage>
</organism>
<evidence type="ECO:0000256" key="1">
    <source>
        <dbReference type="SAM" id="Phobius"/>
    </source>
</evidence>
<protein>
    <submittedName>
        <fullName evidence="2">Uncharacterized protein</fullName>
    </submittedName>
</protein>
<keyword evidence="1" id="KW-0472">Membrane</keyword>
<feature type="transmembrane region" description="Helical" evidence="1">
    <location>
        <begin position="41"/>
        <end position="60"/>
    </location>
</feature>
<keyword evidence="1" id="KW-0812">Transmembrane</keyword>
<feature type="transmembrane region" description="Helical" evidence="1">
    <location>
        <begin position="12"/>
        <end position="29"/>
    </location>
</feature>
<sequence>MNRSHLRSNQFIGIVIGLVGTLMTANFWPEIRNTIGGWGGAILWGVALGGIFGSVGHLNTIGKFVTKSNNRLINSIVGLLLPFATIAILLILMNIDVFS</sequence>
<reference evidence="2" key="1">
    <citation type="submission" date="2018-05" db="EMBL/GenBank/DDBJ databases">
        <authorList>
            <person name="Lanie J.A."/>
            <person name="Ng W.-L."/>
            <person name="Kazmierczak K.M."/>
            <person name="Andrzejewski T.M."/>
            <person name="Davidsen T.M."/>
            <person name="Wayne K.J."/>
            <person name="Tettelin H."/>
            <person name="Glass J.I."/>
            <person name="Rusch D."/>
            <person name="Podicherti R."/>
            <person name="Tsui H.-C.T."/>
            <person name="Winkler M.E."/>
        </authorList>
    </citation>
    <scope>NUCLEOTIDE SEQUENCE</scope>
</reference>
<dbReference type="EMBL" id="UINC01161488">
    <property type="protein sequence ID" value="SVD60712.1"/>
    <property type="molecule type" value="Genomic_DNA"/>
</dbReference>